<dbReference type="InterPro" id="IPR011992">
    <property type="entry name" value="EF-hand-dom_pair"/>
</dbReference>
<dbReference type="GO" id="GO:0005886">
    <property type="term" value="C:plasma membrane"/>
    <property type="evidence" value="ECO:0007669"/>
    <property type="project" value="TreeGrafter"/>
</dbReference>
<protein>
    <recommendedName>
        <fullName evidence="6">EF-hand domain-containing protein</fullName>
    </recommendedName>
</protein>
<dbReference type="InterPro" id="IPR037104">
    <property type="entry name" value="Annexin_sf"/>
</dbReference>
<dbReference type="Gene3D" id="1.10.238.10">
    <property type="entry name" value="EF-hand"/>
    <property type="match status" value="1"/>
</dbReference>
<evidence type="ECO:0000259" key="6">
    <source>
        <dbReference type="PROSITE" id="PS50222"/>
    </source>
</evidence>
<dbReference type="PROSITE" id="PS50222">
    <property type="entry name" value="EF_HAND_2"/>
    <property type="match status" value="1"/>
</dbReference>
<dbReference type="SUPFAM" id="SSF47473">
    <property type="entry name" value="EF-hand"/>
    <property type="match status" value="1"/>
</dbReference>
<dbReference type="FunFam" id="1.10.220.10:FF:000005">
    <property type="entry name" value="Annexin"/>
    <property type="match status" value="2"/>
</dbReference>
<organism evidence="7 8">
    <name type="scientific">Polarella glacialis</name>
    <name type="common">Dinoflagellate</name>
    <dbReference type="NCBI Taxonomy" id="89957"/>
    <lineage>
        <taxon>Eukaryota</taxon>
        <taxon>Sar</taxon>
        <taxon>Alveolata</taxon>
        <taxon>Dinophyceae</taxon>
        <taxon>Suessiales</taxon>
        <taxon>Suessiaceae</taxon>
        <taxon>Polarella</taxon>
    </lineage>
</organism>
<keyword evidence="2" id="KW-0677">Repeat</keyword>
<name>A0A813L1H2_POLGL</name>
<feature type="compositionally biased region" description="Basic and acidic residues" evidence="5">
    <location>
        <begin position="455"/>
        <end position="475"/>
    </location>
</feature>
<dbReference type="Pfam" id="PF00191">
    <property type="entry name" value="Annexin"/>
    <property type="match status" value="10"/>
</dbReference>
<dbReference type="GO" id="GO:0001786">
    <property type="term" value="F:phosphatidylserine binding"/>
    <property type="evidence" value="ECO:0007669"/>
    <property type="project" value="TreeGrafter"/>
</dbReference>
<evidence type="ECO:0000313" key="7">
    <source>
        <dbReference type="EMBL" id="CAE8715618.1"/>
    </source>
</evidence>
<feature type="region of interest" description="Disordered" evidence="5">
    <location>
        <begin position="455"/>
        <end position="495"/>
    </location>
</feature>
<dbReference type="SUPFAM" id="SSF53659">
    <property type="entry name" value="Isocitrate/Isopropylmalate dehydrogenase-like"/>
    <property type="match status" value="1"/>
</dbReference>
<evidence type="ECO:0000256" key="1">
    <source>
        <dbReference type="ARBA" id="ARBA00007831"/>
    </source>
</evidence>
<dbReference type="Gene3D" id="3.40.718.10">
    <property type="entry name" value="Isopropylmalate Dehydrogenase"/>
    <property type="match status" value="1"/>
</dbReference>
<evidence type="ECO:0000256" key="3">
    <source>
        <dbReference type="ARBA" id="ARBA00022837"/>
    </source>
</evidence>
<evidence type="ECO:0000256" key="4">
    <source>
        <dbReference type="ARBA" id="ARBA00023216"/>
    </source>
</evidence>
<dbReference type="PRINTS" id="PR00196">
    <property type="entry name" value="ANNEXIN"/>
</dbReference>
<keyword evidence="3" id="KW-0106">Calcium</keyword>
<comment type="caution">
    <text evidence="7">The sequence shown here is derived from an EMBL/GenBank/DDBJ whole genome shotgun (WGS) entry which is preliminary data.</text>
</comment>
<dbReference type="GO" id="GO:0005544">
    <property type="term" value="F:calcium-dependent phospholipid binding"/>
    <property type="evidence" value="ECO:0007669"/>
    <property type="project" value="InterPro"/>
</dbReference>
<accession>A0A813L1H2</accession>
<dbReference type="GO" id="GO:0005509">
    <property type="term" value="F:calcium ion binding"/>
    <property type="evidence" value="ECO:0007669"/>
    <property type="project" value="InterPro"/>
</dbReference>
<dbReference type="InterPro" id="IPR002048">
    <property type="entry name" value="EF_hand_dom"/>
</dbReference>
<sequence length="1835" mass="206645">MARLGGARLVIRGHGRDWAMSLRGFSAAPQKFVAPPMTYISGEEMSWYTMKIIMEKWVLPFVDTSKWEYFDLSCKGRDATDDKVLHDAVASGKKFGAIFKEPTITPTSEQVKSLGLKKAFGSPNGAMRRGWNGITISRDTIHIPGIKLGFERPVFFERHAVGGEYGASWKNVGKGRVCCPEYRCRVKAVKYLLAEMDVMTRVAEDREGEKISQGRPLFGMGSTEGQTTKEEEMTTCTLMALMEARVSRDEDSAHLRTARARAGLEKLPVQVPALCWWRKAEERDGGEMIVGDFDVIPQSGYPYLRTWCCAKWWRLKRRITIWPPNDHLAAKWSFSRHSCARHKNMITNELLRHAAARPNSSAPGPEVVIPAFSCKLGQLSGYSDQRTQGRMEEDWLRLQWTGEFAIVLDTIYKSQREEGVRKWSDVIARLRQCYLDRLVCCERCLEVTVGPHDIKESNKDHVNKSETEERNRKESNMSVDAKAAPATWGGKAEERDGGEMIGGEFDAIPQIGYPYLRTWCCAKWWRLKRQITIWPPNDHLAAKWSFSRHSCARHKNMITNELLRHAAAGPNSTEPGPEVVILVFGGKLGQLSGYSDQRTQGRMEEDWLRLQWTGEFAIVQVRMQYAMCICATAAKVNAFNVVEGTDTPGTWFNIFKQGRPTDVKHRDTVYLQSYPQVVQIARPTFAIMQSMAEMAKSVRVDGDVLKLDVVRSTTTELARRMQFQAFDLDGNGTINRAEMACMLKQVKGIDNVAEEEIDGIMGACDPASTGNIPFDAFASWADNGGLPEELLQHAEVLGNIAQRCNDCLKEEDSLIEVLTTNTLGVCQDIIKAHQEKFGEDLSGSILKKSSEQDGWIFSNNWQTAMRALMESEVDLWTRCLNDAMRGLGTDEDSLTALVCTMPDRLRDQILARYQQRYGQTLLDHITSETSFSYKKVLEFQAKSPWDCRAQILNEAMVGLGTSEDQLIRVICLCDLGERRAVKEAYQKNYEKDLVEHVKSETSGDFQKALLCLLEAEEAPFDLDADCEAMKLAMDGWGTDETALVTLICSKSPKQMEDVNARFQELYGKSLLDRVKSETSGNFQETMMGCIRHPMQQLAESVRYCMKGWGTDDRGLITLLVHLPDFKKAALIKEYKKLFGRSLLDDIKSDTSGSYEKALCSLVRSAPVIWAGALQGAMKGLGTADELLINFLVLAKDDMHLVRAAFQKMYGKPLVAWIDGECSGDYKKTLVWLCQRNSKDNIDMLPLYWAQRTRDAVRDIDTLKDVLTSMPAVAIKRGTEIFKAVYGRDLRQEIEAKCNENSSFFSFSNYWKMTMTSLLDMPVERYVKGLNDAMRGWGTDESALTALVCTMPENMYDDINQLYRQRYGQTLLGHIESETSSDYKKALVYQAMSLPQSRAKALNSAMVGLGTTESQLIRIIVLSTMKERQFICQAYQEMYQLDLIQHIESETSGSFKNILVAVMESTSPQTDPDYADHCNQMKAAIDGTGTDEDAIIRLVAGKTPAQIQKLQDTFQEMFQESMFERVDNDLWDWGMSMFKGADFRATVLGLLRTPSQQLAYSVRDCIVGWGTDDTGLITCLVHLTERRKRELYETYKEIPKGGDLYDAIRGDTSGSFEGALLALVMPAPVVWAKCMTGAMKGLGTNDELLINWMCIAKDRMDEVRVAFRAAHGKELAAWIDGDCNGDYKDTLIRLANRECYKFAGAEAGLQMAAPPSQEESVLRFNRAFNKLCRTKKGQPQDVMVASEEEQQEMGCAFLYFTALSSCAPNLDRNGLWDLTNACGFPPGDDGPDLDLTFSEWDYSGTGEITWNDFVREMSTRINDPNHYDAAPLPEAL</sequence>
<dbReference type="CDD" id="cd00051">
    <property type="entry name" value="EFh"/>
    <property type="match status" value="1"/>
</dbReference>
<dbReference type="EMBL" id="CAJNNW010032831">
    <property type="protein sequence ID" value="CAE8715618.1"/>
    <property type="molecule type" value="Genomic_DNA"/>
</dbReference>
<dbReference type="Gene3D" id="1.10.220.10">
    <property type="entry name" value="Annexin"/>
    <property type="match status" value="10"/>
</dbReference>
<dbReference type="SMART" id="SM00335">
    <property type="entry name" value="ANX"/>
    <property type="match status" value="10"/>
</dbReference>
<dbReference type="PROSITE" id="PS51897">
    <property type="entry name" value="ANNEXIN_2"/>
    <property type="match status" value="9"/>
</dbReference>
<dbReference type="PANTHER" id="PTHR10502">
    <property type="entry name" value="ANNEXIN"/>
    <property type="match status" value="1"/>
</dbReference>
<dbReference type="InterPro" id="IPR001464">
    <property type="entry name" value="Annexin"/>
</dbReference>
<dbReference type="SUPFAM" id="SSF47874">
    <property type="entry name" value="Annexin"/>
    <property type="match status" value="5"/>
</dbReference>
<evidence type="ECO:0000256" key="2">
    <source>
        <dbReference type="ARBA" id="ARBA00022737"/>
    </source>
</evidence>
<dbReference type="PANTHER" id="PTHR10502:SF233">
    <property type="entry name" value="ANNEXIN B9"/>
    <property type="match status" value="1"/>
</dbReference>
<dbReference type="PROSITE" id="PS00018">
    <property type="entry name" value="EF_HAND_1"/>
    <property type="match status" value="2"/>
</dbReference>
<proteinExistence type="inferred from homology"/>
<dbReference type="GO" id="GO:0005737">
    <property type="term" value="C:cytoplasm"/>
    <property type="evidence" value="ECO:0007669"/>
    <property type="project" value="TreeGrafter"/>
</dbReference>
<evidence type="ECO:0000256" key="5">
    <source>
        <dbReference type="SAM" id="MobiDB-lite"/>
    </source>
</evidence>
<dbReference type="Proteomes" id="UP000626109">
    <property type="component" value="Unassembled WGS sequence"/>
</dbReference>
<evidence type="ECO:0000313" key="8">
    <source>
        <dbReference type="Proteomes" id="UP000626109"/>
    </source>
</evidence>
<dbReference type="GO" id="GO:0005634">
    <property type="term" value="C:nucleus"/>
    <property type="evidence" value="ECO:0007669"/>
    <property type="project" value="TreeGrafter"/>
</dbReference>
<keyword evidence="4" id="KW-0041">Annexin</keyword>
<reference evidence="7" key="1">
    <citation type="submission" date="2021-02" db="EMBL/GenBank/DDBJ databases">
        <authorList>
            <person name="Dougan E. K."/>
            <person name="Rhodes N."/>
            <person name="Thang M."/>
            <person name="Chan C."/>
        </authorList>
    </citation>
    <scope>NUCLEOTIDE SEQUENCE</scope>
</reference>
<dbReference type="InterPro" id="IPR018247">
    <property type="entry name" value="EF_Hand_1_Ca_BS"/>
</dbReference>
<comment type="similarity">
    <text evidence="1">Belongs to the annexin family.</text>
</comment>
<dbReference type="GO" id="GO:0032509">
    <property type="term" value="P:endosome transport via multivesicular body sorting pathway"/>
    <property type="evidence" value="ECO:0007669"/>
    <property type="project" value="TreeGrafter"/>
</dbReference>
<feature type="domain" description="EF-hand" evidence="6">
    <location>
        <begin position="723"/>
        <end position="749"/>
    </location>
</feature>
<dbReference type="InterPro" id="IPR018502">
    <property type="entry name" value="Annexin_repeat"/>
</dbReference>
<dbReference type="GO" id="GO:0012506">
    <property type="term" value="C:vesicle membrane"/>
    <property type="evidence" value="ECO:0007669"/>
    <property type="project" value="TreeGrafter"/>
</dbReference>
<gene>
    <name evidence="7" type="ORF">PGLA2088_LOCUS38656</name>
</gene>